<dbReference type="Gene3D" id="1.20.1260.10">
    <property type="match status" value="1"/>
</dbReference>
<protein>
    <submittedName>
        <fullName evidence="3">Uncharacterized protein (DUF305 family)</fullName>
    </submittedName>
</protein>
<feature type="compositionally biased region" description="Polar residues" evidence="1">
    <location>
        <begin position="188"/>
        <end position="199"/>
    </location>
</feature>
<evidence type="ECO:0000256" key="1">
    <source>
        <dbReference type="SAM" id="MobiDB-lite"/>
    </source>
</evidence>
<accession>A0A560WER3</accession>
<dbReference type="PANTHER" id="PTHR36933">
    <property type="entry name" value="SLL0788 PROTEIN"/>
    <property type="match status" value="1"/>
</dbReference>
<keyword evidence="4" id="KW-1185">Reference proteome</keyword>
<evidence type="ECO:0000313" key="4">
    <source>
        <dbReference type="Proteomes" id="UP000315628"/>
    </source>
</evidence>
<dbReference type="AlphaFoldDB" id="A0A560WER3"/>
<feature type="region of interest" description="Disordered" evidence="1">
    <location>
        <begin position="188"/>
        <end position="210"/>
    </location>
</feature>
<evidence type="ECO:0000259" key="2">
    <source>
        <dbReference type="Pfam" id="PF03713"/>
    </source>
</evidence>
<dbReference type="PANTHER" id="PTHR36933:SF1">
    <property type="entry name" value="SLL0788 PROTEIN"/>
    <property type="match status" value="1"/>
</dbReference>
<feature type="domain" description="DUF305" evidence="2">
    <location>
        <begin position="39"/>
        <end position="201"/>
    </location>
</feature>
<dbReference type="InterPro" id="IPR012347">
    <property type="entry name" value="Ferritin-like"/>
</dbReference>
<dbReference type="RefSeq" id="WP_144857039.1">
    <property type="nucleotide sequence ID" value="NZ_BAAAYT010000001.1"/>
</dbReference>
<dbReference type="Proteomes" id="UP000315628">
    <property type="component" value="Unassembled WGS sequence"/>
</dbReference>
<reference evidence="3 4" key="1">
    <citation type="submission" date="2019-06" db="EMBL/GenBank/DDBJ databases">
        <title>Sequencing the genomes of 1000 actinobacteria strains.</title>
        <authorList>
            <person name="Klenk H.-P."/>
        </authorList>
    </citation>
    <scope>NUCLEOTIDE SEQUENCE [LARGE SCALE GENOMIC DNA]</scope>
    <source>
        <strain evidence="3 4">DSM 18935</strain>
    </source>
</reference>
<dbReference type="EMBL" id="VIUW01000002">
    <property type="protein sequence ID" value="TWD16056.1"/>
    <property type="molecule type" value="Genomic_DNA"/>
</dbReference>
<proteinExistence type="predicted"/>
<organism evidence="3 4">
    <name type="scientific">Marihabitans asiaticum</name>
    <dbReference type="NCBI Taxonomy" id="415218"/>
    <lineage>
        <taxon>Bacteria</taxon>
        <taxon>Bacillati</taxon>
        <taxon>Actinomycetota</taxon>
        <taxon>Actinomycetes</taxon>
        <taxon>Micrococcales</taxon>
        <taxon>Intrasporangiaceae</taxon>
        <taxon>Marihabitans</taxon>
    </lineage>
</organism>
<comment type="caution">
    <text evidence="3">The sequence shown here is derived from an EMBL/GenBank/DDBJ whole genome shotgun (WGS) entry which is preliminary data.</text>
</comment>
<gene>
    <name evidence="3" type="ORF">FB557_1599</name>
</gene>
<dbReference type="Pfam" id="PF03713">
    <property type="entry name" value="DUF305"/>
    <property type="match status" value="1"/>
</dbReference>
<feature type="compositionally biased region" description="Basic and acidic residues" evidence="1">
    <location>
        <begin position="201"/>
        <end position="210"/>
    </location>
</feature>
<sequence>MHPRTIVAALVAAAIGLASGIFIGRVSGNAGAPSDIGVDAGFARDMQTHHDQAVEMSLIVRDRTDDETIRSIAYDMLRTQAHQSGQMAGWLQSWGLSPTSSQEPMAWMDHGNHAGHGDIPETADGAIMPGMATAEELTRLRGLSGTEAEVYFLQLMIRHHVGGIPMAEAAVESATEPEVKRLAQSILDSQGAETETMTDLLTERGAKPLE</sequence>
<name>A0A560WER3_9MICO</name>
<dbReference type="InterPro" id="IPR005183">
    <property type="entry name" value="DUF305_CopM-like"/>
</dbReference>
<evidence type="ECO:0000313" key="3">
    <source>
        <dbReference type="EMBL" id="TWD16056.1"/>
    </source>
</evidence>
<dbReference type="OrthoDB" id="26872at2"/>